<evidence type="ECO:0000313" key="5">
    <source>
        <dbReference type="WBParaSite" id="BTMF_0001238301-mRNA-1"/>
    </source>
</evidence>
<dbReference type="SMART" id="SM00320">
    <property type="entry name" value="WD40"/>
    <property type="match status" value="4"/>
</dbReference>
<dbReference type="InterPro" id="IPR040323">
    <property type="entry name" value="EIPR1"/>
</dbReference>
<evidence type="ECO:0000256" key="1">
    <source>
        <dbReference type="ARBA" id="ARBA00005672"/>
    </source>
</evidence>
<dbReference type="WBParaSite" id="BTMF_0001238301-mRNA-1">
    <property type="protein sequence ID" value="BTMF_0001238301-mRNA-1"/>
    <property type="gene ID" value="BTMF_0001238301"/>
</dbReference>
<evidence type="ECO:0000256" key="3">
    <source>
        <dbReference type="ARBA" id="ARBA00022737"/>
    </source>
</evidence>
<proteinExistence type="inferred from homology"/>
<keyword evidence="2" id="KW-0853">WD repeat</keyword>
<comment type="similarity">
    <text evidence="1">Belongs to the WD repeat EIPR1 family.</text>
</comment>
<organism evidence="5">
    <name type="scientific">Brugia timori</name>
    <dbReference type="NCBI Taxonomy" id="42155"/>
    <lineage>
        <taxon>Eukaryota</taxon>
        <taxon>Metazoa</taxon>
        <taxon>Ecdysozoa</taxon>
        <taxon>Nematoda</taxon>
        <taxon>Chromadorea</taxon>
        <taxon>Rhabditida</taxon>
        <taxon>Spirurina</taxon>
        <taxon>Spiruromorpha</taxon>
        <taxon>Filarioidea</taxon>
        <taxon>Onchocercidae</taxon>
        <taxon>Brugia</taxon>
    </lineage>
</organism>
<dbReference type="Pfam" id="PF23609">
    <property type="entry name" value="Beta-prop_EIPR1"/>
    <property type="match status" value="1"/>
</dbReference>
<dbReference type="PANTHER" id="PTHR14205">
    <property type="entry name" value="WD-REPEAT PROTEIN"/>
    <property type="match status" value="1"/>
</dbReference>
<accession>A0A0R3QXB1</accession>
<dbReference type="InterPro" id="IPR059104">
    <property type="entry name" value="Beta-prop_EIPR1-like"/>
</dbReference>
<dbReference type="Pfam" id="PF00400">
    <property type="entry name" value="WD40"/>
    <property type="match status" value="1"/>
</dbReference>
<dbReference type="GO" id="GO:0016567">
    <property type="term" value="P:protein ubiquitination"/>
    <property type="evidence" value="ECO:0007669"/>
    <property type="project" value="TreeGrafter"/>
</dbReference>
<dbReference type="InterPro" id="IPR001680">
    <property type="entry name" value="WD40_rpt"/>
</dbReference>
<dbReference type="InterPro" id="IPR015943">
    <property type="entry name" value="WD40/YVTN_repeat-like_dom_sf"/>
</dbReference>
<keyword evidence="3" id="KW-0677">Repeat</keyword>
<name>A0A0R3QXB1_9BILA</name>
<dbReference type="InterPro" id="IPR036322">
    <property type="entry name" value="WD40_repeat_dom_sf"/>
</dbReference>
<sequence>LKMTEEASLKYGINLPSRSIVSLPAGERTLFLVGTQSLKEDNQIYMLEVDDNWLDISTRSFDHPSGEIWSMSSSFVDSNIFATCYVSWNDTIRSGVGLWKINDDESNLVELAQYISPSKSGKCISAEFHPSGNKLAIAVDNSVLLADVVNSLKIESSTSIDGKTPVSASVWNFYSNGSILAVAYDTLVEGIDVRTMQKTFSIRNVNSPRVRNLDFNPNVEHTVATCGDDFRVALWDIRKLDMPLKVLQDHRHWVWCVKFNPFHDQLLLSAGSDARLFLNSVESLSSDSNHALALDDSCSTPENVLGDKCLEKMEEHEESVYSCAWAGSNPWVFASVSFDGTVIISKLKQNFKYAVLRS</sequence>
<dbReference type="Gene3D" id="2.130.10.10">
    <property type="entry name" value="YVTN repeat-like/Quinoprotein amine dehydrogenase"/>
    <property type="match status" value="1"/>
</dbReference>
<dbReference type="STRING" id="42155.A0A0R3QXB1"/>
<dbReference type="PANTHER" id="PTHR14205:SF15">
    <property type="entry name" value="EARP AND GARP COMPLEX-INTERACTING PROTEIN 1"/>
    <property type="match status" value="1"/>
</dbReference>
<dbReference type="AlphaFoldDB" id="A0A0R3QXB1"/>
<evidence type="ECO:0000256" key="2">
    <source>
        <dbReference type="ARBA" id="ARBA00022574"/>
    </source>
</evidence>
<protein>
    <submittedName>
        <fullName evidence="5">WD_REPEATS_REGION domain-containing protein</fullName>
    </submittedName>
</protein>
<dbReference type="SUPFAM" id="SSF50978">
    <property type="entry name" value="WD40 repeat-like"/>
    <property type="match status" value="1"/>
</dbReference>
<dbReference type="PROSITE" id="PS00678">
    <property type="entry name" value="WD_REPEATS_1"/>
    <property type="match status" value="1"/>
</dbReference>
<feature type="domain" description="EIPR1-like beta-propeller" evidence="4">
    <location>
        <begin position="7"/>
        <end position="277"/>
    </location>
</feature>
<evidence type="ECO:0000259" key="4">
    <source>
        <dbReference type="Pfam" id="PF23609"/>
    </source>
</evidence>
<dbReference type="InterPro" id="IPR019775">
    <property type="entry name" value="WD40_repeat_CS"/>
</dbReference>
<reference evidence="5" key="1">
    <citation type="submission" date="2017-02" db="UniProtKB">
        <authorList>
            <consortium name="WormBaseParasite"/>
        </authorList>
    </citation>
    <scope>IDENTIFICATION</scope>
</reference>